<proteinExistence type="predicted"/>
<evidence type="ECO:0000259" key="1">
    <source>
        <dbReference type="Pfam" id="PF09356"/>
    </source>
</evidence>
<dbReference type="EMBL" id="AMGO01000052">
    <property type="protein sequence ID" value="EKE43644.1"/>
    <property type="molecule type" value="Genomic_DNA"/>
</dbReference>
<dbReference type="InterPro" id="IPR011928">
    <property type="entry name" value="Phage_phiJL001_Gp84"/>
</dbReference>
<dbReference type="OrthoDB" id="1633386at2"/>
<dbReference type="AlphaFoldDB" id="K2HLB2"/>
<gene>
    <name evidence="2" type="ORF">OCGS_2376</name>
</gene>
<dbReference type="eggNOG" id="COG5449">
    <property type="taxonomic scope" value="Bacteria"/>
</dbReference>
<name>K2HLB2_9RHOB</name>
<dbReference type="STRING" id="1231392.OCGS_2376"/>
<reference evidence="2 3" key="1">
    <citation type="journal article" date="2012" name="J. Bacteriol.">
        <title>Draft Genome Sequence of Oceaniovalibus guishaninsula JLT2003T.</title>
        <authorList>
            <person name="Tang K."/>
            <person name="Liu K."/>
            <person name="Jiao N."/>
        </authorList>
    </citation>
    <scope>NUCLEOTIDE SEQUENCE [LARGE SCALE GENOMIC DNA]</scope>
    <source>
        <strain evidence="2 3">JLT2003</strain>
    </source>
</reference>
<keyword evidence="3" id="KW-1185">Reference proteome</keyword>
<dbReference type="PATRIC" id="fig|1231392.3.peg.2389"/>
<dbReference type="Pfam" id="PF09356">
    <property type="entry name" value="Phage_BR0599"/>
    <property type="match status" value="1"/>
</dbReference>
<accession>K2HLB2</accession>
<evidence type="ECO:0000313" key="2">
    <source>
        <dbReference type="EMBL" id="EKE43644.1"/>
    </source>
</evidence>
<comment type="caution">
    <text evidence="2">The sequence shown here is derived from an EMBL/GenBank/DDBJ whole genome shotgun (WGS) entry which is preliminary data.</text>
</comment>
<dbReference type="RefSeq" id="WP_007427528.1">
    <property type="nucleotide sequence ID" value="NZ_AMGO01000052.1"/>
</dbReference>
<sequence length="295" mass="31380">MSGLDAGLAAHLAGGVTTLARCWRVTRRDGRMLGFTDHDCDLAFGGVTFRASDGLSARAVEQTTGLAVDNTEALGVLSDAGLTEADIAAGRYDGAGVTAWLVNWADPAQRMRLFQGEIGEIARSGGAFRAELRGLTDLLNQPQGRVYQTACSAVLGDGACKVDLTRADLSAEVSVDAVEGAVLILPALARFADRWFEQGRLVVLTGASAGQVRVVKNDRRTGEARRIEVWDALRGGIAPGDRVRLEAGCDKRAETCRAKFANMANHRGFPHLPSEDWLMAYPAGDATHDGGSLRE</sequence>
<dbReference type="Pfam" id="PF09931">
    <property type="entry name" value="Phage_phiJL001_Gp84_N"/>
    <property type="match status" value="1"/>
</dbReference>
<dbReference type="InterPro" id="IPR018964">
    <property type="entry name" value="Phage_phiJL001_Gp84_C"/>
</dbReference>
<dbReference type="Proteomes" id="UP000006765">
    <property type="component" value="Unassembled WGS sequence"/>
</dbReference>
<evidence type="ECO:0000313" key="3">
    <source>
        <dbReference type="Proteomes" id="UP000006765"/>
    </source>
</evidence>
<organism evidence="2 3">
    <name type="scientific">Oceaniovalibus guishaninsula JLT2003</name>
    <dbReference type="NCBI Taxonomy" id="1231392"/>
    <lineage>
        <taxon>Bacteria</taxon>
        <taxon>Pseudomonadati</taxon>
        <taxon>Pseudomonadota</taxon>
        <taxon>Alphaproteobacteria</taxon>
        <taxon>Rhodobacterales</taxon>
        <taxon>Roseobacteraceae</taxon>
        <taxon>Oceaniovalibus</taxon>
    </lineage>
</organism>
<protein>
    <recommendedName>
        <fullName evidence="1">Bacteriophage phiJL001 Gp84 C-terminal domain-containing protein</fullName>
    </recommendedName>
</protein>
<dbReference type="NCBIfam" id="TIGR02218">
    <property type="entry name" value="phg_TIGR02218"/>
    <property type="match status" value="1"/>
</dbReference>
<feature type="domain" description="Bacteriophage phiJL001 Gp84 C-terminal" evidence="1">
    <location>
        <begin position="194"/>
        <end position="276"/>
    </location>
</feature>